<name>A0AAD5NV50_ACENE</name>
<reference evidence="2" key="2">
    <citation type="submission" date="2023-02" db="EMBL/GenBank/DDBJ databases">
        <authorList>
            <person name="Swenson N.G."/>
            <person name="Wegrzyn J.L."/>
            <person name="Mcevoy S.L."/>
        </authorList>
    </citation>
    <scope>NUCLEOTIDE SEQUENCE</scope>
    <source>
        <strain evidence="2">91603</strain>
        <tissue evidence="2">Leaf</tissue>
    </source>
</reference>
<gene>
    <name evidence="2" type="ORF">LWI28_020329</name>
</gene>
<keyword evidence="3" id="KW-1185">Reference proteome</keyword>
<evidence type="ECO:0000313" key="2">
    <source>
        <dbReference type="EMBL" id="KAI9181943.1"/>
    </source>
</evidence>
<dbReference type="EMBL" id="JAJSOW010000101">
    <property type="protein sequence ID" value="KAI9181943.1"/>
    <property type="molecule type" value="Genomic_DNA"/>
</dbReference>
<proteinExistence type="predicted"/>
<reference evidence="2" key="1">
    <citation type="journal article" date="2022" name="Plant J.">
        <title>Strategies of tolerance reflected in two North American maple genomes.</title>
        <authorList>
            <person name="McEvoy S.L."/>
            <person name="Sezen U.U."/>
            <person name="Trouern-Trend A."/>
            <person name="McMahon S.M."/>
            <person name="Schaberg P.G."/>
            <person name="Yang J."/>
            <person name="Wegrzyn J.L."/>
            <person name="Swenson N.G."/>
        </authorList>
    </citation>
    <scope>NUCLEOTIDE SEQUENCE</scope>
    <source>
        <strain evidence="2">91603</strain>
    </source>
</reference>
<accession>A0AAD5NV50</accession>
<organism evidence="2 3">
    <name type="scientific">Acer negundo</name>
    <name type="common">Box elder</name>
    <dbReference type="NCBI Taxonomy" id="4023"/>
    <lineage>
        <taxon>Eukaryota</taxon>
        <taxon>Viridiplantae</taxon>
        <taxon>Streptophyta</taxon>
        <taxon>Embryophyta</taxon>
        <taxon>Tracheophyta</taxon>
        <taxon>Spermatophyta</taxon>
        <taxon>Magnoliopsida</taxon>
        <taxon>eudicotyledons</taxon>
        <taxon>Gunneridae</taxon>
        <taxon>Pentapetalae</taxon>
        <taxon>rosids</taxon>
        <taxon>malvids</taxon>
        <taxon>Sapindales</taxon>
        <taxon>Sapindaceae</taxon>
        <taxon>Hippocastanoideae</taxon>
        <taxon>Acereae</taxon>
        <taxon>Acer</taxon>
    </lineage>
</organism>
<protein>
    <submittedName>
        <fullName evidence="2">Uncharacterized protein</fullName>
    </submittedName>
</protein>
<evidence type="ECO:0000313" key="3">
    <source>
        <dbReference type="Proteomes" id="UP001064489"/>
    </source>
</evidence>
<sequence>MGEGGAFFRIPGHPRKDFKDRATTTQPDPDLIPYSTLAKPPAKILSPLSASAGLLVRTPARPSTRAPGYQSIRSMIARVAKAQGSSEQSQRKTRKVATPPAWALLIILLQQSYLPRSSLELQRRKLLLSLIPPLMFLRDRDGYFTTCYEVATALPPPFDLQAALNWDQEQIMAKASQLAGQTQDLMPSSEVILVEGEEEDAAGTRVPKVEEDKSGLAAQERKMLQLDLLFQ</sequence>
<feature type="region of interest" description="Disordered" evidence="1">
    <location>
        <begin position="1"/>
        <end position="33"/>
    </location>
</feature>
<comment type="caution">
    <text evidence="2">The sequence shown here is derived from an EMBL/GenBank/DDBJ whole genome shotgun (WGS) entry which is preliminary data.</text>
</comment>
<evidence type="ECO:0000256" key="1">
    <source>
        <dbReference type="SAM" id="MobiDB-lite"/>
    </source>
</evidence>
<dbReference type="AlphaFoldDB" id="A0AAD5NV50"/>
<dbReference type="Proteomes" id="UP001064489">
    <property type="component" value="Chromosome 4"/>
</dbReference>